<evidence type="ECO:0000313" key="2">
    <source>
        <dbReference type="EMBL" id="NMH24368.1"/>
    </source>
</evidence>
<keyword evidence="3" id="KW-1185">Reference proteome</keyword>
<name>A0ABX1QTI5_9FLAO</name>
<evidence type="ECO:0000313" key="3">
    <source>
        <dbReference type="Proteomes" id="UP000767947"/>
    </source>
</evidence>
<gene>
    <name evidence="2" type="ORF">G6042_03705</name>
</gene>
<organism evidence="2 3">
    <name type="scientific">Flavobacterium solisilvae</name>
    <dbReference type="NCBI Taxonomy" id="1852019"/>
    <lineage>
        <taxon>Bacteria</taxon>
        <taxon>Pseudomonadati</taxon>
        <taxon>Bacteroidota</taxon>
        <taxon>Flavobacteriia</taxon>
        <taxon>Flavobacteriales</taxon>
        <taxon>Flavobacteriaceae</taxon>
        <taxon>Flavobacterium</taxon>
    </lineage>
</organism>
<dbReference type="RefSeq" id="WP_169522965.1">
    <property type="nucleotide sequence ID" value="NZ_JAAMPT010000199.1"/>
</dbReference>
<feature type="signal peptide" evidence="1">
    <location>
        <begin position="1"/>
        <end position="17"/>
    </location>
</feature>
<protein>
    <recommendedName>
        <fullName evidence="4">Nuclear transport factor 2 family protein</fullName>
    </recommendedName>
</protein>
<evidence type="ECO:0000256" key="1">
    <source>
        <dbReference type="SAM" id="SignalP"/>
    </source>
</evidence>
<dbReference type="EMBL" id="JAAMPT010000199">
    <property type="protein sequence ID" value="NMH24368.1"/>
    <property type="molecule type" value="Genomic_DNA"/>
</dbReference>
<keyword evidence="1" id="KW-0732">Signal</keyword>
<dbReference type="Proteomes" id="UP000767947">
    <property type="component" value="Unassembled WGS sequence"/>
</dbReference>
<sequence length="124" mass="14380">MKKMVLSIFLLTQIAFAQDGKKIQTYYYGYNGMELIAKSSKNVVIISTFNSKPTIREEIAQKVYSLFTENKLQDNTKYTINGNQANVTGKCIIKKRNNLIAIEFHYEKVEWYSGLIEVYKKYIG</sequence>
<reference evidence="2 3" key="1">
    <citation type="submission" date="2020-02" db="EMBL/GenBank/DDBJ databases">
        <title>Flavobacterium sp. genome.</title>
        <authorList>
            <person name="Jung H.S."/>
            <person name="Baek J.H."/>
            <person name="Jeon C.O."/>
        </authorList>
    </citation>
    <scope>NUCLEOTIDE SEQUENCE [LARGE SCALE GENOMIC DNA]</scope>
    <source>
        <strain evidence="2 3">SE-s27</strain>
    </source>
</reference>
<feature type="chain" id="PRO_5045696748" description="Nuclear transport factor 2 family protein" evidence="1">
    <location>
        <begin position="18"/>
        <end position="124"/>
    </location>
</feature>
<proteinExistence type="predicted"/>
<comment type="caution">
    <text evidence="2">The sequence shown here is derived from an EMBL/GenBank/DDBJ whole genome shotgun (WGS) entry which is preliminary data.</text>
</comment>
<accession>A0ABX1QTI5</accession>
<evidence type="ECO:0008006" key="4">
    <source>
        <dbReference type="Google" id="ProtNLM"/>
    </source>
</evidence>